<organism evidence="1 2">
    <name type="scientific">Nitrosospira multiformis</name>
    <dbReference type="NCBI Taxonomy" id="1231"/>
    <lineage>
        <taxon>Bacteria</taxon>
        <taxon>Pseudomonadati</taxon>
        <taxon>Pseudomonadota</taxon>
        <taxon>Betaproteobacteria</taxon>
        <taxon>Nitrosomonadales</taxon>
        <taxon>Nitrosomonadaceae</taxon>
        <taxon>Nitrosospira</taxon>
    </lineage>
</organism>
<dbReference type="EMBL" id="FOHI01000005">
    <property type="protein sequence ID" value="SET33993.1"/>
    <property type="molecule type" value="Genomic_DNA"/>
</dbReference>
<dbReference type="Proteomes" id="UP000183339">
    <property type="component" value="Unassembled WGS sequence"/>
</dbReference>
<sequence>MLVFVVSNERGLETACTTSRNYSAIRIFAYFRYRQGDAGAVIYKSSLNRLKAQALMKEYKDFDCRTCPASFPASSGERGRVHRFLFIFSLSQFSLGV</sequence>
<evidence type="ECO:0000313" key="1">
    <source>
        <dbReference type="EMBL" id="SET33993.1"/>
    </source>
</evidence>
<reference evidence="1 2" key="1">
    <citation type="submission" date="2016-10" db="EMBL/GenBank/DDBJ databases">
        <authorList>
            <person name="de Groot N.N."/>
        </authorList>
    </citation>
    <scope>NUCLEOTIDE SEQUENCE [LARGE SCALE GENOMIC DNA]</scope>
    <source>
        <strain evidence="1 2">Nl7</strain>
    </source>
</reference>
<protein>
    <submittedName>
        <fullName evidence="1">Uncharacterized protein</fullName>
    </submittedName>
</protein>
<evidence type="ECO:0000313" key="2">
    <source>
        <dbReference type="Proteomes" id="UP000183339"/>
    </source>
</evidence>
<accession>A0A1I0DQI6</accession>
<name>A0A1I0DQI6_9PROT</name>
<dbReference type="AlphaFoldDB" id="A0A1I0DQI6"/>
<gene>
    <name evidence="1" type="ORF">SAMN05216412_10579</name>
</gene>
<proteinExistence type="predicted"/>